<accession>A0A016TFS4</accession>
<gene>
    <name evidence="1" type="primary">Acey_s0104.g3627</name>
    <name evidence="1" type="ORF">Y032_0104g3627</name>
</gene>
<protein>
    <submittedName>
        <fullName evidence="1">Uncharacterized protein</fullName>
    </submittedName>
</protein>
<organism evidence="1 2">
    <name type="scientific">Ancylostoma ceylanicum</name>
    <dbReference type="NCBI Taxonomy" id="53326"/>
    <lineage>
        <taxon>Eukaryota</taxon>
        <taxon>Metazoa</taxon>
        <taxon>Ecdysozoa</taxon>
        <taxon>Nematoda</taxon>
        <taxon>Chromadorea</taxon>
        <taxon>Rhabditida</taxon>
        <taxon>Rhabditina</taxon>
        <taxon>Rhabditomorpha</taxon>
        <taxon>Strongyloidea</taxon>
        <taxon>Ancylostomatidae</taxon>
        <taxon>Ancylostomatinae</taxon>
        <taxon>Ancylostoma</taxon>
    </lineage>
</organism>
<dbReference type="Proteomes" id="UP000024635">
    <property type="component" value="Unassembled WGS sequence"/>
</dbReference>
<name>A0A016TFS4_9BILA</name>
<comment type="caution">
    <text evidence="1">The sequence shown here is derived from an EMBL/GenBank/DDBJ whole genome shotgun (WGS) entry which is preliminary data.</text>
</comment>
<sequence>MHCNGNLPITVFSINRIVWSEIKPRTHYFERNDFSRATGSKRSGDHEYVTHSLLSGEQDKSKFKARAPRPLRRMTISSPIFLNNSSKSEFDCSKMVFPEYPPLPKVSPDEGSEQVKRVSGRFKIEPTKNRASCTYVTCEEGHARMSCISTSTAYSRNHAPVQFMEFAKAMAENDRAYEKVKLRIWRNRLRMRLMLNYHKMMLIANEKSLQEYPSL</sequence>
<keyword evidence="2" id="KW-1185">Reference proteome</keyword>
<proteinExistence type="predicted"/>
<evidence type="ECO:0000313" key="2">
    <source>
        <dbReference type="Proteomes" id="UP000024635"/>
    </source>
</evidence>
<reference evidence="2" key="1">
    <citation type="journal article" date="2015" name="Nat. Genet.">
        <title>The genome and transcriptome of the zoonotic hookworm Ancylostoma ceylanicum identify infection-specific gene families.</title>
        <authorList>
            <person name="Schwarz E.M."/>
            <person name="Hu Y."/>
            <person name="Antoshechkin I."/>
            <person name="Miller M.M."/>
            <person name="Sternberg P.W."/>
            <person name="Aroian R.V."/>
        </authorList>
    </citation>
    <scope>NUCLEOTIDE SEQUENCE</scope>
    <source>
        <strain evidence="2">HY135</strain>
    </source>
</reference>
<evidence type="ECO:0000313" key="1">
    <source>
        <dbReference type="EMBL" id="EYC01834.1"/>
    </source>
</evidence>
<dbReference type="AlphaFoldDB" id="A0A016TFS4"/>
<dbReference type="EMBL" id="JARK01001440">
    <property type="protein sequence ID" value="EYC01834.1"/>
    <property type="molecule type" value="Genomic_DNA"/>
</dbReference>
<dbReference type="OrthoDB" id="10454704at2759"/>